<accession>A0A7S2DVQ1</accession>
<evidence type="ECO:0000313" key="1">
    <source>
        <dbReference type="EMBL" id="CAD9465793.1"/>
    </source>
</evidence>
<sequence length="126" mass="14985">MFHRDCCYFCYCSNLTKETKLACNGDAETERILVKQTYEKIRTAHTKHRDRYSSMLLCDTAREIQFVLKQKMSRLFHGVWKVELLYVELSLSKEQITVAMKIIAKCKSFYLTCKKNVTIIFRYSCR</sequence>
<name>A0A7S2DVQ1_9STRA</name>
<protein>
    <submittedName>
        <fullName evidence="1">Uncharacterized protein</fullName>
    </submittedName>
</protein>
<dbReference type="EMBL" id="HBGS01050081">
    <property type="protein sequence ID" value="CAD9465793.1"/>
    <property type="molecule type" value="Transcribed_RNA"/>
</dbReference>
<organism evidence="1">
    <name type="scientific">Octactis speculum</name>
    <dbReference type="NCBI Taxonomy" id="3111310"/>
    <lineage>
        <taxon>Eukaryota</taxon>
        <taxon>Sar</taxon>
        <taxon>Stramenopiles</taxon>
        <taxon>Ochrophyta</taxon>
        <taxon>Dictyochophyceae</taxon>
        <taxon>Dictyochales</taxon>
        <taxon>Dictyochaceae</taxon>
        <taxon>Octactis</taxon>
    </lineage>
</organism>
<dbReference type="AlphaFoldDB" id="A0A7S2DVQ1"/>
<gene>
    <name evidence="1" type="ORF">DSPE1174_LOCUS26045</name>
</gene>
<proteinExistence type="predicted"/>
<reference evidence="1" key="1">
    <citation type="submission" date="2021-01" db="EMBL/GenBank/DDBJ databases">
        <authorList>
            <person name="Corre E."/>
            <person name="Pelletier E."/>
            <person name="Niang G."/>
            <person name="Scheremetjew M."/>
            <person name="Finn R."/>
            <person name="Kale V."/>
            <person name="Holt S."/>
            <person name="Cochrane G."/>
            <person name="Meng A."/>
            <person name="Brown T."/>
            <person name="Cohen L."/>
        </authorList>
    </citation>
    <scope>NUCLEOTIDE SEQUENCE</scope>
    <source>
        <strain evidence="1">CCMP1381</strain>
    </source>
</reference>